<dbReference type="InterPro" id="IPR020616">
    <property type="entry name" value="Thiolase_N"/>
</dbReference>
<dbReference type="GO" id="GO:0003985">
    <property type="term" value="F:acetyl-CoA C-acetyltransferase activity"/>
    <property type="evidence" value="ECO:0007669"/>
    <property type="project" value="UniProtKB-EC"/>
</dbReference>
<dbReference type="InterPro" id="IPR002155">
    <property type="entry name" value="Thiolase"/>
</dbReference>
<name>A0A3B0ZBA3_9ZZZZ</name>
<evidence type="ECO:0000256" key="4">
    <source>
        <dbReference type="SAM" id="MobiDB-lite"/>
    </source>
</evidence>
<dbReference type="EMBL" id="UOFR01000003">
    <property type="protein sequence ID" value="VAW90675.1"/>
    <property type="molecule type" value="Genomic_DNA"/>
</dbReference>
<evidence type="ECO:0000259" key="6">
    <source>
        <dbReference type="Pfam" id="PF02803"/>
    </source>
</evidence>
<dbReference type="InterPro" id="IPR020610">
    <property type="entry name" value="Thiolase_AS"/>
</dbReference>
<feature type="domain" description="Thiolase N-terminal" evidence="5">
    <location>
        <begin position="40"/>
        <end position="313"/>
    </location>
</feature>
<evidence type="ECO:0000256" key="2">
    <source>
        <dbReference type="ARBA" id="ARBA00022679"/>
    </source>
</evidence>
<dbReference type="PANTHER" id="PTHR18919:SF151">
    <property type="entry name" value="BLR2427 PROTEIN"/>
    <property type="match status" value="1"/>
</dbReference>
<dbReference type="NCBIfam" id="TIGR01930">
    <property type="entry name" value="AcCoA-C-Actrans"/>
    <property type="match status" value="1"/>
</dbReference>
<dbReference type="InterPro" id="IPR016039">
    <property type="entry name" value="Thiolase-like"/>
</dbReference>
<reference evidence="7" key="1">
    <citation type="submission" date="2018-06" db="EMBL/GenBank/DDBJ databases">
        <authorList>
            <person name="Zhirakovskaya E."/>
        </authorList>
    </citation>
    <scope>NUCLEOTIDE SEQUENCE</scope>
</reference>
<keyword evidence="2 7" id="KW-0808">Transferase</keyword>
<feature type="domain" description="Thiolase C-terminal" evidence="6">
    <location>
        <begin position="323"/>
        <end position="460"/>
    </location>
</feature>
<dbReference type="EC" id="2.3.1.16" evidence="7"/>
<dbReference type="PROSITE" id="PS00099">
    <property type="entry name" value="THIOLASE_3"/>
    <property type="match status" value="1"/>
</dbReference>
<keyword evidence="3 7" id="KW-0012">Acyltransferase</keyword>
<evidence type="ECO:0000313" key="7">
    <source>
        <dbReference type="EMBL" id="VAW90675.1"/>
    </source>
</evidence>
<feature type="compositionally biased region" description="Basic residues" evidence="4">
    <location>
        <begin position="1"/>
        <end position="29"/>
    </location>
</feature>
<feature type="region of interest" description="Disordered" evidence="4">
    <location>
        <begin position="1"/>
        <end position="30"/>
    </location>
</feature>
<dbReference type="NCBIfam" id="NF006030">
    <property type="entry name" value="PRK08170.1"/>
    <property type="match status" value="1"/>
</dbReference>
<proteinExistence type="inferred from homology"/>
<dbReference type="EC" id="2.3.1.9" evidence="7"/>
<protein>
    <submittedName>
        <fullName evidence="7">3-ketoacyl-CoA thiolase @ Acetyl-CoA acetyltransferase</fullName>
        <ecNumber evidence="7">2.3.1.16</ecNumber>
        <ecNumber evidence="7">2.3.1.9</ecNumber>
    </submittedName>
</protein>
<dbReference type="Pfam" id="PF02803">
    <property type="entry name" value="Thiolase_C"/>
    <property type="match status" value="1"/>
</dbReference>
<dbReference type="PANTHER" id="PTHR18919">
    <property type="entry name" value="ACETYL-COA C-ACYLTRANSFERASE"/>
    <property type="match status" value="1"/>
</dbReference>
<evidence type="ECO:0000256" key="1">
    <source>
        <dbReference type="ARBA" id="ARBA00010982"/>
    </source>
</evidence>
<dbReference type="SUPFAM" id="SSF53901">
    <property type="entry name" value="Thiolase-like"/>
    <property type="match status" value="2"/>
</dbReference>
<evidence type="ECO:0000256" key="3">
    <source>
        <dbReference type="ARBA" id="ARBA00023315"/>
    </source>
</evidence>
<dbReference type="AlphaFoldDB" id="A0A3B0ZBA3"/>
<dbReference type="Gene3D" id="3.40.47.10">
    <property type="match status" value="1"/>
</dbReference>
<accession>A0A3B0ZBA3</accession>
<sequence length="461" mass="49898">MAASKKKTVKKKAVSTTKKKATTPVRKKNTGTGGKFIRPVYIVDGSRTPFLKARGKLGPFAAADYAVASGRALLSRQVFAPDAIDEVIMGCVMPSPDEANIARLLALRLGIGNDVPAWTVQRQCASGMQALDCAALEISNKRADIILAGGIECMSHAPILYNDHMVNWLAALNGAKTLSQRLKVISKIRPGHFKPIISLMRGLTDPYVGLSMGQTAENLAYRFNITREQMDQYAARSHHRLAAAQDENHLTEIEPMYDINGRVYEHDDGLRRDSSVESLAKLRPVFDRPFGLVTAGNSAQITDGAATLILASEKAVVDYDLPVLGQLIDAQWSALEPAQMGLGPVHAITPLLKRHKFNLDDINYWEINEAFACQVLACIAAWQDEDYCQNELGSNTIIGELDQEKLNVDGGGVSLGHPVGASGARIVLHLLDVLKRNNAQRGIASLCIGGGQGGAMLVERV</sequence>
<dbReference type="InterPro" id="IPR020613">
    <property type="entry name" value="Thiolase_CS"/>
</dbReference>
<dbReference type="PROSITE" id="PS00737">
    <property type="entry name" value="THIOLASE_2"/>
    <property type="match status" value="1"/>
</dbReference>
<dbReference type="CDD" id="cd00751">
    <property type="entry name" value="thiolase"/>
    <property type="match status" value="1"/>
</dbReference>
<dbReference type="Pfam" id="PF00108">
    <property type="entry name" value="Thiolase_N"/>
    <property type="match status" value="1"/>
</dbReference>
<gene>
    <name evidence="7" type="ORF">MNBD_GAMMA21-1755</name>
</gene>
<evidence type="ECO:0000259" key="5">
    <source>
        <dbReference type="Pfam" id="PF00108"/>
    </source>
</evidence>
<comment type="similarity">
    <text evidence="1">Belongs to the thiolase-like superfamily. Thiolase family.</text>
</comment>
<organism evidence="7">
    <name type="scientific">hydrothermal vent metagenome</name>
    <dbReference type="NCBI Taxonomy" id="652676"/>
    <lineage>
        <taxon>unclassified sequences</taxon>
        <taxon>metagenomes</taxon>
        <taxon>ecological metagenomes</taxon>
    </lineage>
</organism>
<dbReference type="InterPro" id="IPR020617">
    <property type="entry name" value="Thiolase_C"/>
</dbReference>